<organism evidence="2 3">
    <name type="scientific">Cuscuta europaea</name>
    <name type="common">European dodder</name>
    <dbReference type="NCBI Taxonomy" id="41803"/>
    <lineage>
        <taxon>Eukaryota</taxon>
        <taxon>Viridiplantae</taxon>
        <taxon>Streptophyta</taxon>
        <taxon>Embryophyta</taxon>
        <taxon>Tracheophyta</taxon>
        <taxon>Spermatophyta</taxon>
        <taxon>Magnoliopsida</taxon>
        <taxon>eudicotyledons</taxon>
        <taxon>Gunneridae</taxon>
        <taxon>Pentapetalae</taxon>
        <taxon>asterids</taxon>
        <taxon>lamiids</taxon>
        <taxon>Solanales</taxon>
        <taxon>Convolvulaceae</taxon>
        <taxon>Cuscuteae</taxon>
        <taxon>Cuscuta</taxon>
        <taxon>Cuscuta subgen. Cuscuta</taxon>
    </lineage>
</organism>
<gene>
    <name evidence="2" type="ORF">CEURO_LOCUS22240</name>
</gene>
<dbReference type="PANTHER" id="PTHR47723:SF19">
    <property type="entry name" value="POLYNUCLEOTIDYL TRANSFERASE, RIBONUCLEASE H-LIKE SUPERFAMILY PROTEIN"/>
    <property type="match status" value="1"/>
</dbReference>
<dbReference type="EMBL" id="CAMAPE010000079">
    <property type="protein sequence ID" value="CAH9119250.1"/>
    <property type="molecule type" value="Genomic_DNA"/>
</dbReference>
<dbReference type="InterPro" id="IPR036397">
    <property type="entry name" value="RNaseH_sf"/>
</dbReference>
<protein>
    <recommendedName>
        <fullName evidence="1">RNase H type-1 domain-containing protein</fullName>
    </recommendedName>
</protein>
<dbReference type="OrthoDB" id="1211021at2759"/>
<dbReference type="Pfam" id="PF13456">
    <property type="entry name" value="RVT_3"/>
    <property type="match status" value="1"/>
</dbReference>
<dbReference type="AlphaFoldDB" id="A0A9P1A0L0"/>
<accession>A0A9P1A0L0</accession>
<dbReference type="GO" id="GO:0004523">
    <property type="term" value="F:RNA-DNA hybrid ribonuclease activity"/>
    <property type="evidence" value="ECO:0007669"/>
    <property type="project" value="InterPro"/>
</dbReference>
<dbReference type="InterPro" id="IPR002156">
    <property type="entry name" value="RNaseH_domain"/>
</dbReference>
<dbReference type="Proteomes" id="UP001152484">
    <property type="component" value="Unassembled WGS sequence"/>
</dbReference>
<dbReference type="GO" id="GO:0003676">
    <property type="term" value="F:nucleic acid binding"/>
    <property type="evidence" value="ECO:0007669"/>
    <property type="project" value="InterPro"/>
</dbReference>
<dbReference type="InterPro" id="IPR044730">
    <property type="entry name" value="RNase_H-like_dom_plant"/>
</dbReference>
<sequence length="134" mass="15477">MRDSRGDLLGAIAYPLQHSSPVEVELQAILYALRWAVDEGFVAFQVESDCSLALDYLSGKETRKWTKLIQEISLVKIRKGLVFKHTYREGNWAAHYLAAHRTSQLTYFDNPAQLPTFVRRAYLMDFFGIPSFRF</sequence>
<dbReference type="InterPro" id="IPR053151">
    <property type="entry name" value="RNase_H-like"/>
</dbReference>
<feature type="domain" description="RNase H type-1" evidence="1">
    <location>
        <begin position="1"/>
        <end position="100"/>
    </location>
</feature>
<dbReference type="Gene3D" id="3.30.420.10">
    <property type="entry name" value="Ribonuclease H-like superfamily/Ribonuclease H"/>
    <property type="match status" value="1"/>
</dbReference>
<name>A0A9P1A0L0_CUSEU</name>
<dbReference type="SUPFAM" id="SSF53098">
    <property type="entry name" value="Ribonuclease H-like"/>
    <property type="match status" value="1"/>
</dbReference>
<dbReference type="InterPro" id="IPR012337">
    <property type="entry name" value="RNaseH-like_sf"/>
</dbReference>
<dbReference type="PANTHER" id="PTHR47723">
    <property type="entry name" value="OS05G0353850 PROTEIN"/>
    <property type="match status" value="1"/>
</dbReference>
<comment type="caution">
    <text evidence="2">The sequence shown here is derived from an EMBL/GenBank/DDBJ whole genome shotgun (WGS) entry which is preliminary data.</text>
</comment>
<evidence type="ECO:0000259" key="1">
    <source>
        <dbReference type="Pfam" id="PF13456"/>
    </source>
</evidence>
<keyword evidence="3" id="KW-1185">Reference proteome</keyword>
<proteinExistence type="predicted"/>
<dbReference type="CDD" id="cd06222">
    <property type="entry name" value="RNase_H_like"/>
    <property type="match status" value="1"/>
</dbReference>
<reference evidence="2" key="1">
    <citation type="submission" date="2022-07" db="EMBL/GenBank/DDBJ databases">
        <authorList>
            <person name="Macas J."/>
            <person name="Novak P."/>
            <person name="Neumann P."/>
        </authorList>
    </citation>
    <scope>NUCLEOTIDE SEQUENCE</scope>
</reference>
<evidence type="ECO:0000313" key="2">
    <source>
        <dbReference type="EMBL" id="CAH9119250.1"/>
    </source>
</evidence>
<evidence type="ECO:0000313" key="3">
    <source>
        <dbReference type="Proteomes" id="UP001152484"/>
    </source>
</evidence>